<accession>A0A9X1ISY7</accession>
<evidence type="ECO:0000313" key="2">
    <source>
        <dbReference type="EMBL" id="MBT2188802.1"/>
    </source>
</evidence>
<feature type="signal peptide" evidence="1">
    <location>
        <begin position="1"/>
        <end position="21"/>
    </location>
</feature>
<gene>
    <name evidence="2" type="ORF">KK488_17760</name>
</gene>
<protein>
    <submittedName>
        <fullName evidence="2">Uncharacterized protein</fullName>
    </submittedName>
</protein>
<dbReference type="Proteomes" id="UP001138757">
    <property type="component" value="Unassembled WGS sequence"/>
</dbReference>
<evidence type="ECO:0000256" key="1">
    <source>
        <dbReference type="SAM" id="SignalP"/>
    </source>
</evidence>
<dbReference type="AlphaFoldDB" id="A0A9X1ISY7"/>
<organism evidence="2 3">
    <name type="scientific">Sphingobium nicotianae</name>
    <dbReference type="NCBI Taxonomy" id="2782607"/>
    <lineage>
        <taxon>Bacteria</taxon>
        <taxon>Pseudomonadati</taxon>
        <taxon>Pseudomonadota</taxon>
        <taxon>Alphaproteobacteria</taxon>
        <taxon>Sphingomonadales</taxon>
        <taxon>Sphingomonadaceae</taxon>
        <taxon>Sphingobium</taxon>
    </lineage>
</organism>
<reference evidence="2" key="1">
    <citation type="submission" date="2021-05" db="EMBL/GenBank/DDBJ databases">
        <title>Genome of Sphingobium sp. strain.</title>
        <authorList>
            <person name="Fan R."/>
        </authorList>
    </citation>
    <scope>NUCLEOTIDE SEQUENCE</scope>
    <source>
        <strain evidence="2">H33</strain>
    </source>
</reference>
<keyword evidence="1" id="KW-0732">Signal</keyword>
<dbReference type="RefSeq" id="WP_214625046.1">
    <property type="nucleotide sequence ID" value="NZ_JAHGAW010000012.1"/>
</dbReference>
<feature type="chain" id="PRO_5040750854" evidence="1">
    <location>
        <begin position="22"/>
        <end position="133"/>
    </location>
</feature>
<proteinExistence type="predicted"/>
<sequence>MRIFPALVAGAALLAGLPAVAKTDNAKGEAALAKALAGRVAGKPVSCINLRDIRSTTIIDGTAILYYAGSTIYVNRPADPGSLDDDDVMVTKTSLSQLCNVDVVHLVDRSTRFPSGFVNLSKFVPYTKPGKAR</sequence>
<evidence type="ECO:0000313" key="3">
    <source>
        <dbReference type="Proteomes" id="UP001138757"/>
    </source>
</evidence>
<dbReference type="EMBL" id="JAHGAW010000012">
    <property type="protein sequence ID" value="MBT2188802.1"/>
    <property type="molecule type" value="Genomic_DNA"/>
</dbReference>
<name>A0A9X1ISY7_9SPHN</name>
<keyword evidence="3" id="KW-1185">Reference proteome</keyword>
<comment type="caution">
    <text evidence="2">The sequence shown here is derived from an EMBL/GenBank/DDBJ whole genome shotgun (WGS) entry which is preliminary data.</text>
</comment>